<evidence type="ECO:0000256" key="1">
    <source>
        <dbReference type="SAM" id="MobiDB-lite"/>
    </source>
</evidence>
<evidence type="ECO:0000313" key="5">
    <source>
        <dbReference type="Proteomes" id="UP001303046"/>
    </source>
</evidence>
<evidence type="ECO:0008006" key="6">
    <source>
        <dbReference type="Google" id="ProtNLM"/>
    </source>
</evidence>
<keyword evidence="5" id="KW-1185">Reference proteome</keyword>
<dbReference type="Pfam" id="PF02170">
    <property type="entry name" value="PAZ"/>
    <property type="match status" value="1"/>
</dbReference>
<feature type="domain" description="PAZ" evidence="2">
    <location>
        <begin position="283"/>
        <end position="371"/>
    </location>
</feature>
<feature type="region of interest" description="Disordered" evidence="1">
    <location>
        <begin position="972"/>
        <end position="1275"/>
    </location>
</feature>
<evidence type="ECO:0000259" key="2">
    <source>
        <dbReference type="PROSITE" id="PS50821"/>
    </source>
</evidence>
<dbReference type="InterPro" id="IPR012337">
    <property type="entry name" value="RNaseH-like_sf"/>
</dbReference>
<accession>A0ABR1BS14</accession>
<dbReference type="Proteomes" id="UP001303046">
    <property type="component" value="Unassembled WGS sequence"/>
</dbReference>
<dbReference type="CDD" id="cd02846">
    <property type="entry name" value="PAZ_argonaute_like"/>
    <property type="match status" value="1"/>
</dbReference>
<gene>
    <name evidence="4" type="primary">Necator_chrI.g1596</name>
    <name evidence="4" type="ORF">RB195_005470</name>
</gene>
<feature type="compositionally biased region" description="Low complexity" evidence="1">
    <location>
        <begin position="1110"/>
        <end position="1119"/>
    </location>
</feature>
<feature type="compositionally biased region" description="Pro residues" evidence="1">
    <location>
        <begin position="972"/>
        <end position="1109"/>
    </location>
</feature>
<protein>
    <recommendedName>
        <fullName evidence="6">Piwi domain protein</fullName>
    </recommendedName>
</protein>
<dbReference type="InterPro" id="IPR036085">
    <property type="entry name" value="PAZ_dom_sf"/>
</dbReference>
<dbReference type="PROSITE" id="PS50821">
    <property type="entry name" value="PAZ"/>
    <property type="match status" value="1"/>
</dbReference>
<comment type="caution">
    <text evidence="4">The sequence shown here is derived from an EMBL/GenBank/DDBJ whole genome shotgun (WGS) entry which is preliminary data.</text>
</comment>
<dbReference type="SUPFAM" id="SSF53098">
    <property type="entry name" value="Ribonuclease H-like"/>
    <property type="match status" value="1"/>
</dbReference>
<name>A0ABR1BS14_NECAM</name>
<dbReference type="SMART" id="SM00950">
    <property type="entry name" value="Piwi"/>
    <property type="match status" value="1"/>
</dbReference>
<feature type="compositionally biased region" description="Pro residues" evidence="1">
    <location>
        <begin position="1120"/>
        <end position="1207"/>
    </location>
</feature>
<dbReference type="SUPFAM" id="SSF101690">
    <property type="entry name" value="PAZ domain"/>
    <property type="match status" value="1"/>
</dbReference>
<evidence type="ECO:0000313" key="4">
    <source>
        <dbReference type="EMBL" id="KAK6727814.1"/>
    </source>
</evidence>
<feature type="region of interest" description="Disordered" evidence="1">
    <location>
        <begin position="875"/>
        <end position="904"/>
    </location>
</feature>
<dbReference type="PANTHER" id="PTHR22891">
    <property type="entry name" value="EUKARYOTIC TRANSLATION INITIATION FACTOR 2C"/>
    <property type="match status" value="1"/>
</dbReference>
<reference evidence="4 5" key="1">
    <citation type="submission" date="2023-08" db="EMBL/GenBank/DDBJ databases">
        <title>A Necator americanus chromosomal reference genome.</title>
        <authorList>
            <person name="Ilik V."/>
            <person name="Petrzelkova K.J."/>
            <person name="Pardy F."/>
            <person name="Fuh T."/>
            <person name="Niatou-Singa F.S."/>
            <person name="Gouil Q."/>
            <person name="Baker L."/>
            <person name="Ritchie M.E."/>
            <person name="Jex A.R."/>
            <person name="Gazzola D."/>
            <person name="Li H."/>
            <person name="Toshio Fujiwara R."/>
            <person name="Zhan B."/>
            <person name="Aroian R.V."/>
            <person name="Pafco B."/>
            <person name="Schwarz E.M."/>
        </authorList>
    </citation>
    <scope>NUCLEOTIDE SEQUENCE [LARGE SCALE GENOMIC DNA]</scope>
    <source>
        <strain evidence="4 5">Aroian</strain>
        <tissue evidence="4">Whole animal</tissue>
    </source>
</reference>
<feature type="compositionally biased region" description="Pro residues" evidence="1">
    <location>
        <begin position="1218"/>
        <end position="1275"/>
    </location>
</feature>
<dbReference type="Gene3D" id="3.40.50.2300">
    <property type="match status" value="1"/>
</dbReference>
<dbReference type="EMBL" id="JAVFWL010000001">
    <property type="protein sequence ID" value="KAK6727814.1"/>
    <property type="molecule type" value="Genomic_DNA"/>
</dbReference>
<feature type="domain" description="Piwi" evidence="3">
    <location>
        <begin position="539"/>
        <end position="877"/>
    </location>
</feature>
<evidence type="ECO:0000259" key="3">
    <source>
        <dbReference type="PROSITE" id="PS50822"/>
    </source>
</evidence>
<dbReference type="Pfam" id="PF02171">
    <property type="entry name" value="Piwi"/>
    <property type="match status" value="1"/>
</dbReference>
<proteinExistence type="predicted"/>
<organism evidence="4 5">
    <name type="scientific">Necator americanus</name>
    <name type="common">Human hookworm</name>
    <dbReference type="NCBI Taxonomy" id="51031"/>
    <lineage>
        <taxon>Eukaryota</taxon>
        <taxon>Metazoa</taxon>
        <taxon>Ecdysozoa</taxon>
        <taxon>Nematoda</taxon>
        <taxon>Chromadorea</taxon>
        <taxon>Rhabditida</taxon>
        <taxon>Rhabditina</taxon>
        <taxon>Rhabditomorpha</taxon>
        <taxon>Strongyloidea</taxon>
        <taxon>Ancylostomatidae</taxon>
        <taxon>Bunostominae</taxon>
        <taxon>Necator</taxon>
    </lineage>
</organism>
<dbReference type="InterPro" id="IPR003100">
    <property type="entry name" value="PAZ_dom"/>
</dbReference>
<dbReference type="PROSITE" id="PS50822">
    <property type="entry name" value="PIWI"/>
    <property type="match status" value="1"/>
</dbReference>
<dbReference type="InterPro" id="IPR003165">
    <property type="entry name" value="Piwi"/>
</dbReference>
<dbReference type="Gene3D" id="2.170.260.10">
    <property type="entry name" value="paz domain"/>
    <property type="match status" value="1"/>
</dbReference>
<dbReference type="Gene3D" id="3.30.420.10">
    <property type="entry name" value="Ribonuclease H-like superfamily/Ribonuclease H"/>
    <property type="match status" value="1"/>
</dbReference>
<dbReference type="InterPro" id="IPR036397">
    <property type="entry name" value="RNaseH_sf"/>
</dbReference>
<feature type="region of interest" description="Disordered" evidence="1">
    <location>
        <begin position="917"/>
        <end position="939"/>
    </location>
</feature>
<sequence length="1275" mass="140188">MASGDGEGMIIDDDSKKYEDVELPSKITPSCSMVSKPAVEFEVELNGFMMNIKSLPKEVYHYRVSLTKITDRKTRDLTRGQKQDYAVQLRRRVCMSLFNTATKKRADLFPRSSKYAYIYDCGNSLYMKQSLPDDRGDASIKIELLPEDITSKNTKAYLGTACLKVEVEFQFTHILNPCLVGEVEQIRETQRLLEVITSAGMVKNEDHILFGNKAYERSSQRDVALSQGKVVKCGLEKNCRAVDSAGETLAMLQIGAKKSPFFAQTSVVNFCENFLGLDSRRGLSLEDALRNRRTASDVMKQLKDIAVRTLHTETPRVLYIHGLSKENALQVKFDYEGEEVTVNEYFLRRYKRHLQPNGAVFHPMEVLEIERGQRVTTEKQTPQISETMIKECQLPPLAMKKHVDEILDGACLENNSQYIHEWGIKISSRPMRALAKRFFPPAISYGGSMNVQPNHHGDLQWRLGAREQFTEPARLDGKWTFLIFDHCVRSTDAQSFIDALTKYSSQHGVQISSRHVEIREASSEVESDIDSIMKQMSGSVKFVMFTTKIKLDPVHDLMKRLEAQYGVITQHLSQQTLMKAIGQKGAFMVLGNLCLKLNLKLGGVNHNLRVSEHFLSANSNLRNVDATLFPKTRMFVGFDVSHAGPQSFADRQMKRPQSEPTVVGMAFTVGEPTKIRGSYWMQEPRHATISDIASNFAAALMVFYKETNGLPHDIIVFRSGVSEGEFKKAAKEMIEMQKAFVEVNHLYRHGMYSPSLTCLVVQTKSNYRIVPTKIDSNARPMDQNVPCGTVVEDVMHPAYNEFLIVPQKAIQGTARALRCTLVTHSRGTSGQLLSMDELEQITNILCYGHQVVCGSTGVPSVCYSATNLSKRGRNNWKTENFRDTGSGSTTSGGSGERGNLLHDGSPNFFKDLSAHLSSKKRRGQQYTDAADLRDDTTPRSGWLQSVKRHATVLLRGVVMELFQRICLKHYDPPPPPPPAPPAEYEPPPPLAAPPPLLPPAEYDPPPPPPPAPPAEYEPPPPLAAPPPLLPPAEYDPPPAPAAFPPPPPPAEYDPPPPPPPAPPAEYEPPPPPAAPPPLLPPAEYDPPPPPTGFPPPPPAEYDPPPPPPDGAAGRFAPAEYDPPPPPAPAPAEYDPPPPPPPAPPAEYDPPPPPAGFPPPPPAPAPAEYDPPPPPPLAPPAEYDPPPPPAAFPPPPPAEYDPPPPPPAGAAERLTPAEYDPPPPPPPAPPAEYDPPPPPPPAPPAEYDPPPPPAFPPLPPAEYDPPPPPPPAPPAE</sequence>